<dbReference type="RefSeq" id="XP_047737756.1">
    <property type="nucleotide sequence ID" value="XM_047881800.1"/>
</dbReference>
<evidence type="ECO:0000313" key="2">
    <source>
        <dbReference type="Proteomes" id="UP000694843"/>
    </source>
</evidence>
<reference evidence="3" key="1">
    <citation type="submission" date="2025-08" db="UniProtKB">
        <authorList>
            <consortium name="RefSeq"/>
        </authorList>
    </citation>
    <scope>IDENTIFICATION</scope>
    <source>
        <tissue evidence="3">Whole organism</tissue>
    </source>
</reference>
<dbReference type="PANTHER" id="PTHR47705:SF1">
    <property type="entry name" value="PNP_UDP_1 DOMAIN-CONTAINING PROTEIN"/>
    <property type="match status" value="1"/>
</dbReference>
<dbReference type="GeneID" id="108664786"/>
<accession>A0A979FMM4</accession>
<proteinExistence type="predicted"/>
<dbReference type="OrthoDB" id="1577640at2759"/>
<evidence type="ECO:0000259" key="1">
    <source>
        <dbReference type="Pfam" id="PF22979"/>
    </source>
</evidence>
<protein>
    <submittedName>
        <fullName evidence="3">Uncharacterized protein LOC108664786 isoform X1</fullName>
    </submittedName>
</protein>
<dbReference type="SUPFAM" id="SSF53167">
    <property type="entry name" value="Purine and uridine phosphorylases"/>
    <property type="match status" value="1"/>
</dbReference>
<organism evidence="2 3">
    <name type="scientific">Hyalella azteca</name>
    <name type="common">Amphipod</name>
    <dbReference type="NCBI Taxonomy" id="294128"/>
    <lineage>
        <taxon>Eukaryota</taxon>
        <taxon>Metazoa</taxon>
        <taxon>Ecdysozoa</taxon>
        <taxon>Arthropoda</taxon>
        <taxon>Crustacea</taxon>
        <taxon>Multicrustacea</taxon>
        <taxon>Malacostraca</taxon>
        <taxon>Eumalacostraca</taxon>
        <taxon>Peracarida</taxon>
        <taxon>Amphipoda</taxon>
        <taxon>Senticaudata</taxon>
        <taxon>Talitrida</taxon>
        <taxon>Talitroidea</taxon>
        <taxon>Hyalellidae</taxon>
        <taxon>Hyalella</taxon>
    </lineage>
</organism>
<dbReference type="GO" id="GO:0009116">
    <property type="term" value="P:nucleoside metabolic process"/>
    <property type="evidence" value="ECO:0007669"/>
    <property type="project" value="InterPro"/>
</dbReference>
<dbReference type="AlphaFoldDB" id="A0A979FMM4"/>
<dbReference type="OMA" id="HTQESRT"/>
<name>A0A979FMM4_HYAAZ</name>
<evidence type="ECO:0000313" key="3">
    <source>
        <dbReference type="RefSeq" id="XP_047737756.1"/>
    </source>
</evidence>
<dbReference type="Pfam" id="PF22979">
    <property type="entry name" value="HTH_69"/>
    <property type="match status" value="1"/>
</dbReference>
<keyword evidence="2" id="KW-1185">Reference proteome</keyword>
<dbReference type="GO" id="GO:0003824">
    <property type="term" value="F:catalytic activity"/>
    <property type="evidence" value="ECO:0007669"/>
    <property type="project" value="InterPro"/>
</dbReference>
<sequence length="614" mass="68391">MVFREYRFVLPRRPSLEVRAADAMNSDMEERIVMTPKSKTATSTVLQVERLKVETSSQEAGDVHVGGGQHKGIVINKTRKTDALEDTAPQLQLEFRVFLVSGSSGQHTHEQRHLRFWFGPSYVEQEQARMAQDFFKELVAPLDFPRDYVGFIKKIMKMLQLSYKGISKVEVELRQLQDSEAPPERPSARGWVLHTVGRDQPMLFLEQAERELSEEQVLEVIESAYPNPVTVQDIAKRVSCAEEQKVRQFVKALEDKSLVKLMAPDCYTRVVLNETDIQVVGQIPKMVRSKQPTIAIITAHYCEKLAVDAMISDQETFVRYTTVGNAYGESNVYTLGHIGHHRVVCTKLPQIGHDRSASIAAGSATTRLLGTFLQVEHVLLVGVAGGVPHFTDYNKHVRLGDVVVAAPPPDSKSIYLYCESVKEKQDGGHQFECRSWGPPDLTLQNIAAKLKNKFECAGADEAPWLEYLRASERALADQEMCFARPAASTDKLFMNIGGSDVIQVTHPSPQDGQKSVRTEGVSRVHLGQIASGRCVVSDAELHQDFAGKLGVLAFDQEMDAVIDSVYGNRKDTYTVIRGIADYRDGSVNREWQPHAALAAAAFMKALVCDIPLPN</sequence>
<dbReference type="InterPro" id="IPR055121">
    <property type="entry name" value="HTH_69"/>
</dbReference>
<dbReference type="PANTHER" id="PTHR47705">
    <property type="entry name" value="AGAP000321-PA"/>
    <property type="match status" value="1"/>
</dbReference>
<feature type="domain" description="Winged helix-turn-helix" evidence="1">
    <location>
        <begin position="207"/>
        <end position="263"/>
    </location>
</feature>
<gene>
    <name evidence="3" type="primary">LOC108664786</name>
</gene>
<dbReference type="Proteomes" id="UP000694843">
    <property type="component" value="Unplaced"/>
</dbReference>
<dbReference type="Gene3D" id="3.40.50.1580">
    <property type="entry name" value="Nucleoside phosphorylase domain"/>
    <property type="match status" value="1"/>
</dbReference>
<dbReference type="InterPro" id="IPR035994">
    <property type="entry name" value="Nucleoside_phosphorylase_sf"/>
</dbReference>